<dbReference type="InterPro" id="IPR005297">
    <property type="entry name" value="Lipoprotein_repeat"/>
</dbReference>
<proteinExistence type="predicted"/>
<dbReference type="Proteomes" id="UP000077271">
    <property type="component" value="Unassembled WGS sequence"/>
</dbReference>
<dbReference type="EMBL" id="LQWZ01000001">
    <property type="protein sequence ID" value="OAH59691.1"/>
    <property type="molecule type" value="Genomic_DNA"/>
</dbReference>
<evidence type="ECO:0000313" key="3">
    <source>
        <dbReference type="Proteomes" id="UP000077271"/>
    </source>
</evidence>
<dbReference type="PROSITE" id="PS51257">
    <property type="entry name" value="PROKAR_LIPOPROTEIN"/>
    <property type="match status" value="1"/>
</dbReference>
<evidence type="ECO:0000256" key="1">
    <source>
        <dbReference type="SAM" id="SignalP"/>
    </source>
</evidence>
<evidence type="ECO:0000313" key="2">
    <source>
        <dbReference type="EMBL" id="OAH59691.1"/>
    </source>
</evidence>
<reference evidence="2 3" key="1">
    <citation type="submission" date="2016-01" db="EMBL/GenBank/DDBJ databases">
        <title>Investigation of taxonomic status of Bacillus aminovorans.</title>
        <authorList>
            <person name="Verma A."/>
            <person name="Pal Y."/>
            <person name="Krishnamurthi S."/>
        </authorList>
    </citation>
    <scope>NUCLEOTIDE SEQUENCE [LARGE SCALE GENOMIC DNA]</scope>
    <source>
        <strain evidence="2 3">DSM 4337</strain>
    </source>
</reference>
<name>A0A177L4K9_9BACI</name>
<dbReference type="PANTHER" id="PTHR39335:SF1">
    <property type="entry name" value="BLL4220 PROTEIN"/>
    <property type="match status" value="1"/>
</dbReference>
<gene>
    <name evidence="2" type="ORF">AWH48_00870</name>
</gene>
<comment type="caution">
    <text evidence="2">The sequence shown here is derived from an EMBL/GenBank/DDBJ whole genome shotgun (WGS) entry which is preliminary data.</text>
</comment>
<dbReference type="Pfam" id="PF03640">
    <property type="entry name" value="Lipoprotein_15"/>
    <property type="match status" value="2"/>
</dbReference>
<dbReference type="GO" id="GO:0043448">
    <property type="term" value="P:alkane catabolic process"/>
    <property type="evidence" value="ECO:0007669"/>
    <property type="project" value="TreeGrafter"/>
</dbReference>
<dbReference type="PANTHER" id="PTHR39335">
    <property type="entry name" value="BLL4220 PROTEIN"/>
    <property type="match status" value="1"/>
</dbReference>
<keyword evidence="1" id="KW-0732">Signal</keyword>
<accession>A0A177L4K9</accession>
<organism evidence="2 3">
    <name type="scientific">Domibacillus aminovorans</name>
    <dbReference type="NCBI Taxonomy" id="29332"/>
    <lineage>
        <taxon>Bacteria</taxon>
        <taxon>Bacillati</taxon>
        <taxon>Bacillota</taxon>
        <taxon>Bacilli</taxon>
        <taxon>Bacillales</taxon>
        <taxon>Bacillaceae</taxon>
        <taxon>Domibacillus</taxon>
    </lineage>
</organism>
<dbReference type="AlphaFoldDB" id="A0A177L4K9"/>
<feature type="signal peptide" evidence="1">
    <location>
        <begin position="1"/>
        <end position="22"/>
    </location>
</feature>
<evidence type="ECO:0008006" key="4">
    <source>
        <dbReference type="Google" id="ProtNLM"/>
    </source>
</evidence>
<protein>
    <recommendedName>
        <fullName evidence="4">Lipoprotein</fullName>
    </recommendedName>
</protein>
<sequence>MKVKKWMWIVSICAAVFLAACGNEDKGTLKETQTEMDSTKETAVKEEKAATVQLLENEAIGEYFADSKGLTLYYFKKDEPGKSNCTGDCLANWPPFTAKKLAVPDNFDIEDFGTIKREDTGVEQVTYKGFPLYYFGNDKKEGDVNGQGVKDVWFIVNSETAFK</sequence>
<feature type="chain" id="PRO_5038806553" description="Lipoprotein" evidence="1">
    <location>
        <begin position="23"/>
        <end position="163"/>
    </location>
</feature>